<reference evidence="3 4" key="1">
    <citation type="submission" date="2018-07" db="EMBL/GenBank/DDBJ databases">
        <title>Streptomyces species from bats.</title>
        <authorList>
            <person name="Dunlap C."/>
        </authorList>
    </citation>
    <scope>NUCLEOTIDE SEQUENCE [LARGE SCALE GENOMIC DNA]</scope>
    <source>
        <strain evidence="3 4">AC230</strain>
    </source>
</reference>
<keyword evidence="2" id="KW-1133">Transmembrane helix</keyword>
<gene>
    <name evidence="3" type="ORF">DVH02_23370</name>
</gene>
<proteinExistence type="predicted"/>
<protein>
    <submittedName>
        <fullName evidence="3">Uncharacterized protein</fullName>
    </submittedName>
</protein>
<feature type="transmembrane region" description="Helical" evidence="2">
    <location>
        <begin position="166"/>
        <end position="184"/>
    </location>
</feature>
<feature type="region of interest" description="Disordered" evidence="1">
    <location>
        <begin position="522"/>
        <end position="551"/>
    </location>
</feature>
<evidence type="ECO:0000313" key="3">
    <source>
        <dbReference type="EMBL" id="RDG35825.1"/>
    </source>
</evidence>
<keyword evidence="2" id="KW-0812">Transmembrane</keyword>
<keyword evidence="4" id="KW-1185">Reference proteome</keyword>
<feature type="transmembrane region" description="Helical" evidence="2">
    <location>
        <begin position="68"/>
        <end position="94"/>
    </location>
</feature>
<sequence length="551" mass="59609">MEPAASEACRLLCAGVYLDPRFRDTVLDELYVHEERFVAPSVGFDAARVLAHAVRARRMELGWALGTVALLVVALLITGWAFLLVAVPSLFLALTAVVTGPRVMTALAYGVEWILLTGIVVLLVVRSFADDPGPYAGSEQGSEFGPGSGSGPGGMDDPLDAFLGPSQARLTLLMLALVAVGVGIRRGVLARVLAVELSTHHFPSVASDPAITTAGSRLRRLSGRIRAEQHEPLVMYHSANPFLGVGVPRRPWTLAVELRPQSGREPSAVGNAEVLRLILPLLEELRASAAHTVRDRLRELTVDECVFLPADGLQRRDGAPFHPSGIAEHHADSVEEGGEARRHFLRIKVGGWQEELVVTVFVRVHTQGGMLMLEVAPHVLRPVRERFREGDGLAHRFRSNFWFGKLGWALRHAPAAVGESLVAVVRYLLAEWRRLAGGYGDALPEGPAVSVRELGSGEGASLFQEMDANRYLTSIQDRVTGGVRQALYEAGWQTAEFEQKIVNVSEGGVFIDSVRDSALAVGDHNEVRTGNTTTRASTSDSDRAGDSHGRV</sequence>
<feature type="compositionally biased region" description="Basic and acidic residues" evidence="1">
    <location>
        <begin position="540"/>
        <end position="551"/>
    </location>
</feature>
<comment type="caution">
    <text evidence="3">The sequence shown here is derived from an EMBL/GenBank/DDBJ whole genome shotgun (WGS) entry which is preliminary data.</text>
</comment>
<keyword evidence="2" id="KW-0472">Membrane</keyword>
<organism evidence="3 4">
    <name type="scientific">Streptomyces corynorhini</name>
    <dbReference type="NCBI Taxonomy" id="2282652"/>
    <lineage>
        <taxon>Bacteria</taxon>
        <taxon>Bacillati</taxon>
        <taxon>Actinomycetota</taxon>
        <taxon>Actinomycetes</taxon>
        <taxon>Kitasatosporales</taxon>
        <taxon>Streptomycetaceae</taxon>
        <taxon>Streptomyces</taxon>
    </lineage>
</organism>
<name>A0A370B8T5_9ACTN</name>
<feature type="transmembrane region" description="Helical" evidence="2">
    <location>
        <begin position="106"/>
        <end position="125"/>
    </location>
</feature>
<evidence type="ECO:0000313" key="4">
    <source>
        <dbReference type="Proteomes" id="UP000253741"/>
    </source>
</evidence>
<dbReference type="Proteomes" id="UP000253741">
    <property type="component" value="Unassembled WGS sequence"/>
</dbReference>
<dbReference type="AlphaFoldDB" id="A0A370B8T5"/>
<dbReference type="EMBL" id="QQNA01000197">
    <property type="protein sequence ID" value="RDG35825.1"/>
    <property type="molecule type" value="Genomic_DNA"/>
</dbReference>
<accession>A0A370B8T5</accession>
<dbReference type="OrthoDB" id="3078176at2"/>
<evidence type="ECO:0000256" key="2">
    <source>
        <dbReference type="SAM" id="Phobius"/>
    </source>
</evidence>
<evidence type="ECO:0000256" key="1">
    <source>
        <dbReference type="SAM" id="MobiDB-lite"/>
    </source>
</evidence>